<dbReference type="HOGENOM" id="CLU_1602348_0_0_1"/>
<name>A0A017SAD9_ASPRC</name>
<protein>
    <recommendedName>
        <fullName evidence="4">Transmembrane protein</fullName>
    </recommendedName>
</protein>
<gene>
    <name evidence="2" type="ORF">EURHEDRAFT_166380</name>
</gene>
<dbReference type="Proteomes" id="UP000019804">
    <property type="component" value="Unassembled WGS sequence"/>
</dbReference>
<evidence type="ECO:0000313" key="2">
    <source>
        <dbReference type="EMBL" id="EYE93145.1"/>
    </source>
</evidence>
<feature type="transmembrane region" description="Helical" evidence="1">
    <location>
        <begin position="37"/>
        <end position="58"/>
    </location>
</feature>
<dbReference type="EMBL" id="KK088433">
    <property type="protein sequence ID" value="EYE93145.1"/>
    <property type="molecule type" value="Genomic_DNA"/>
</dbReference>
<reference evidence="3" key="1">
    <citation type="journal article" date="2014" name="Nat. Commun.">
        <title>Genomic adaptations of the halophilic Dead Sea filamentous fungus Eurotium rubrum.</title>
        <authorList>
            <person name="Kis-Papo T."/>
            <person name="Weig A.R."/>
            <person name="Riley R."/>
            <person name="Persoh D."/>
            <person name="Salamov A."/>
            <person name="Sun H."/>
            <person name="Lipzen A."/>
            <person name="Wasser S.P."/>
            <person name="Rambold G."/>
            <person name="Grigoriev I.V."/>
            <person name="Nevo E."/>
        </authorList>
    </citation>
    <scope>NUCLEOTIDE SEQUENCE [LARGE SCALE GENOMIC DNA]</scope>
    <source>
        <strain evidence="3">CBS 135680</strain>
    </source>
</reference>
<keyword evidence="1" id="KW-0812">Transmembrane</keyword>
<keyword evidence="1" id="KW-0472">Membrane</keyword>
<dbReference type="AlphaFoldDB" id="A0A017SAD9"/>
<keyword evidence="1" id="KW-1133">Transmembrane helix</keyword>
<sequence length="166" mass="18375">MVCEGSSGLGMGTVEQVRACVCLLSFPTKSPDFNSHFPVHISISSFSLFFSFPALPLHNQFSLSFSSFSPLILSTTHSSSLFSCSIGFSVDLTLVFSLFFPSPFSSSFVLVLYRSFPAWCCRTFLFACLILFLSFLRLRVSARDFVQSSSRVRHAAVETVPSAFRC</sequence>
<dbReference type="RefSeq" id="XP_040636833.1">
    <property type="nucleotide sequence ID" value="XM_040777824.1"/>
</dbReference>
<evidence type="ECO:0000313" key="3">
    <source>
        <dbReference type="Proteomes" id="UP000019804"/>
    </source>
</evidence>
<dbReference type="GeneID" id="63692948"/>
<keyword evidence="3" id="KW-1185">Reference proteome</keyword>
<accession>A0A017SAD9</accession>
<feature type="transmembrane region" description="Helical" evidence="1">
    <location>
        <begin position="116"/>
        <end position="136"/>
    </location>
</feature>
<organism evidence="2 3">
    <name type="scientific">Aspergillus ruber (strain CBS 135680)</name>
    <dbReference type="NCBI Taxonomy" id="1388766"/>
    <lineage>
        <taxon>Eukaryota</taxon>
        <taxon>Fungi</taxon>
        <taxon>Dikarya</taxon>
        <taxon>Ascomycota</taxon>
        <taxon>Pezizomycotina</taxon>
        <taxon>Eurotiomycetes</taxon>
        <taxon>Eurotiomycetidae</taxon>
        <taxon>Eurotiales</taxon>
        <taxon>Aspergillaceae</taxon>
        <taxon>Aspergillus</taxon>
        <taxon>Aspergillus subgen. Aspergillus</taxon>
    </lineage>
</organism>
<feature type="transmembrane region" description="Helical" evidence="1">
    <location>
        <begin position="79"/>
        <end position="100"/>
    </location>
</feature>
<proteinExistence type="predicted"/>
<evidence type="ECO:0008006" key="4">
    <source>
        <dbReference type="Google" id="ProtNLM"/>
    </source>
</evidence>
<evidence type="ECO:0000256" key="1">
    <source>
        <dbReference type="SAM" id="Phobius"/>
    </source>
</evidence>